<organism evidence="2 3">
    <name type="scientific">Parvularcula mediterranea</name>
    <dbReference type="NCBI Taxonomy" id="2732508"/>
    <lineage>
        <taxon>Bacteria</taxon>
        <taxon>Pseudomonadati</taxon>
        <taxon>Pseudomonadota</taxon>
        <taxon>Alphaproteobacteria</taxon>
        <taxon>Parvularculales</taxon>
        <taxon>Parvularculaceae</taxon>
        <taxon>Parvularcula</taxon>
    </lineage>
</organism>
<feature type="transmembrane region" description="Helical" evidence="1">
    <location>
        <begin position="58"/>
        <end position="74"/>
    </location>
</feature>
<dbReference type="EMBL" id="JABFCX010000002">
    <property type="protein sequence ID" value="NNU16253.1"/>
    <property type="molecule type" value="Genomic_DNA"/>
</dbReference>
<keyword evidence="1" id="KW-0812">Transmembrane</keyword>
<accession>A0A7Y3W584</accession>
<keyword evidence="1" id="KW-1133">Transmembrane helix</keyword>
<keyword evidence="1" id="KW-0472">Membrane</keyword>
<sequence length="174" mass="19270">MAKKFKEAQPSKLVRVDELEGMHELTVWRSRGFFQTLGLLLGPGLLILGGFITPYTPGGLVVLLVGAVVLFLSWKKPKEKIGFDDVGISKGSKRYRYELIEDLKLSHAYSEGVIVPRGNMAAAAAMHTSQNGYYVALTYGGTEIRLVTGLQRTPGEYVFREILRLAENYGFVEA</sequence>
<evidence type="ECO:0000313" key="2">
    <source>
        <dbReference type="EMBL" id="NNU16253.1"/>
    </source>
</evidence>
<dbReference type="RefSeq" id="WP_173198324.1">
    <property type="nucleotide sequence ID" value="NZ_JABFCX010000002.1"/>
</dbReference>
<dbReference type="Proteomes" id="UP000536835">
    <property type="component" value="Unassembled WGS sequence"/>
</dbReference>
<name>A0A7Y3W584_9PROT</name>
<feature type="transmembrane region" description="Helical" evidence="1">
    <location>
        <begin position="32"/>
        <end position="52"/>
    </location>
</feature>
<gene>
    <name evidence="2" type="ORF">HK107_07960</name>
</gene>
<evidence type="ECO:0000313" key="3">
    <source>
        <dbReference type="Proteomes" id="UP000536835"/>
    </source>
</evidence>
<keyword evidence="3" id="KW-1185">Reference proteome</keyword>
<reference evidence="2 3" key="1">
    <citation type="submission" date="2020-05" db="EMBL/GenBank/DDBJ databases">
        <title>Parvularcula mediterraneae sp. nov., isolated from polypropylene straw from shallow seawater of the seashore of Laganas in Zakynthos island, Greece.</title>
        <authorList>
            <person name="Szabo I."/>
            <person name="Al-Omari J."/>
            <person name="Rado J."/>
            <person name="Szerdahelyi G.S."/>
        </authorList>
    </citation>
    <scope>NUCLEOTIDE SEQUENCE [LARGE SCALE GENOMIC DNA]</scope>
    <source>
        <strain evidence="2 3">ZS-1/3</strain>
    </source>
</reference>
<evidence type="ECO:0000256" key="1">
    <source>
        <dbReference type="SAM" id="Phobius"/>
    </source>
</evidence>
<protein>
    <submittedName>
        <fullName evidence="2">Uncharacterized protein</fullName>
    </submittedName>
</protein>
<dbReference type="AlphaFoldDB" id="A0A7Y3W584"/>
<comment type="caution">
    <text evidence="2">The sequence shown here is derived from an EMBL/GenBank/DDBJ whole genome shotgun (WGS) entry which is preliminary data.</text>
</comment>
<proteinExistence type="predicted"/>